<dbReference type="PIRSF" id="PIRSF015592">
    <property type="entry name" value="Prld-crbxl_pptds"/>
    <property type="match status" value="1"/>
</dbReference>
<feature type="active site" evidence="9">
    <location>
        <position position="167"/>
    </location>
</feature>
<dbReference type="EMBL" id="JANCLT010000012">
    <property type="protein sequence ID" value="MCP8970474.1"/>
    <property type="molecule type" value="Genomic_DNA"/>
</dbReference>
<dbReference type="AlphaFoldDB" id="A0AA41XBU4"/>
<evidence type="ECO:0000256" key="10">
    <source>
        <dbReference type="PROSITE-ProRule" id="PRU10077"/>
    </source>
</evidence>
<dbReference type="PANTHER" id="PTHR23402:SF1">
    <property type="entry name" value="PYROGLUTAMYL-PEPTIDASE I"/>
    <property type="match status" value="1"/>
</dbReference>
<comment type="subcellular location">
    <subcellularLocation>
        <location evidence="3 9">Cytoplasm</location>
    </subcellularLocation>
</comment>
<dbReference type="Proteomes" id="UP001156102">
    <property type="component" value="Unassembled WGS sequence"/>
</dbReference>
<feature type="active site" evidence="9">
    <location>
        <position position="80"/>
    </location>
</feature>
<comment type="subunit">
    <text evidence="9">Homotetramer.</text>
</comment>
<comment type="similarity">
    <text evidence="4 9">Belongs to the peptidase C15 family.</text>
</comment>
<dbReference type="RefSeq" id="WP_254760395.1">
    <property type="nucleotide sequence ID" value="NZ_JANCLT010000012.1"/>
</dbReference>
<keyword evidence="7 9" id="KW-0378">Hydrolase</keyword>
<dbReference type="GO" id="GO:0006508">
    <property type="term" value="P:proteolysis"/>
    <property type="evidence" value="ECO:0007669"/>
    <property type="project" value="UniProtKB-KW"/>
</dbReference>
<dbReference type="SUPFAM" id="SSF53182">
    <property type="entry name" value="Pyrrolidone carboxyl peptidase (pyroglutamate aminopeptidase)"/>
    <property type="match status" value="1"/>
</dbReference>
<keyword evidence="5 9" id="KW-0963">Cytoplasm</keyword>
<gene>
    <name evidence="9 11" type="primary">pcp</name>
    <name evidence="11" type="ORF">NK662_18305</name>
</gene>
<feature type="active site" evidence="9 10">
    <location>
        <position position="143"/>
    </location>
</feature>
<dbReference type="NCBIfam" id="NF009676">
    <property type="entry name" value="PRK13197.1"/>
    <property type="match status" value="1"/>
</dbReference>
<dbReference type="GO" id="GO:0016920">
    <property type="term" value="F:pyroglutamyl-peptidase activity"/>
    <property type="evidence" value="ECO:0007669"/>
    <property type="project" value="UniProtKB-UniRule"/>
</dbReference>
<evidence type="ECO:0000256" key="8">
    <source>
        <dbReference type="ARBA" id="ARBA00022807"/>
    </source>
</evidence>
<dbReference type="EC" id="3.4.19.3" evidence="9"/>
<evidence type="ECO:0000256" key="9">
    <source>
        <dbReference type="HAMAP-Rule" id="MF_00417"/>
    </source>
</evidence>
<dbReference type="Pfam" id="PF01470">
    <property type="entry name" value="Peptidase_C15"/>
    <property type="match status" value="1"/>
</dbReference>
<comment type="function">
    <text evidence="2 9">Removes 5-oxoproline from various penultimate amino acid residues except L-proline.</text>
</comment>
<keyword evidence="8 9" id="KW-0788">Thiol protease</keyword>
<evidence type="ECO:0000256" key="7">
    <source>
        <dbReference type="ARBA" id="ARBA00022801"/>
    </source>
</evidence>
<evidence type="ECO:0000256" key="6">
    <source>
        <dbReference type="ARBA" id="ARBA00022670"/>
    </source>
</evidence>
<evidence type="ECO:0000256" key="4">
    <source>
        <dbReference type="ARBA" id="ARBA00006641"/>
    </source>
</evidence>
<name>A0AA41XBU4_9BACI</name>
<dbReference type="CDD" id="cd00501">
    <property type="entry name" value="Peptidase_C15"/>
    <property type="match status" value="1"/>
</dbReference>
<dbReference type="NCBIfam" id="TIGR00504">
    <property type="entry name" value="pyro_pdase"/>
    <property type="match status" value="1"/>
</dbReference>
<dbReference type="PRINTS" id="PR00706">
    <property type="entry name" value="PYROGLUPTASE"/>
</dbReference>
<dbReference type="InterPro" id="IPR036440">
    <property type="entry name" value="Peptidase_C15-like_sf"/>
</dbReference>
<dbReference type="HAMAP" id="MF_00417">
    <property type="entry name" value="Pyrrolid_peptidase"/>
    <property type="match status" value="1"/>
</dbReference>
<evidence type="ECO:0000256" key="1">
    <source>
        <dbReference type="ARBA" id="ARBA00001770"/>
    </source>
</evidence>
<comment type="caution">
    <text evidence="11">The sequence shown here is derived from an EMBL/GenBank/DDBJ whole genome shotgun (WGS) entry which is preliminary data.</text>
</comment>
<reference evidence="11" key="1">
    <citation type="submission" date="2022-07" db="EMBL/GenBank/DDBJ databases">
        <authorList>
            <person name="Li W.-J."/>
            <person name="Deng Q.-Q."/>
        </authorList>
    </citation>
    <scope>NUCLEOTIDE SEQUENCE</scope>
    <source>
        <strain evidence="11">SYSU M60031</strain>
    </source>
</reference>
<evidence type="ECO:0000313" key="11">
    <source>
        <dbReference type="EMBL" id="MCP8970474.1"/>
    </source>
</evidence>
<sequence>MKTVLVTGFDPFGGDIVNPALEAVKQLEGYASDSFRVEVRELPTVFGRSIEKLRGYMEELQPDLILCVGQAGGRTDMTVERVAINVNDARIPDNASQQPIDTEVVPGGPVAYWSTLPVKALVKEMTEQGIPASVSHTAGTFVCNHIFYGLMHQLAVTGSASRGGFIHIPYLPEQAARQAGQPSMALETIVKGLRISIDAAVRYEKDIVAVGGQIS</sequence>
<dbReference type="GO" id="GO:0005829">
    <property type="term" value="C:cytosol"/>
    <property type="evidence" value="ECO:0007669"/>
    <property type="project" value="InterPro"/>
</dbReference>
<dbReference type="FunFam" id="3.40.630.20:FF:000001">
    <property type="entry name" value="Pyrrolidone-carboxylate peptidase"/>
    <property type="match status" value="1"/>
</dbReference>
<keyword evidence="6 9" id="KW-0645">Protease</keyword>
<dbReference type="Gene3D" id="3.40.630.20">
    <property type="entry name" value="Peptidase C15, pyroglutamyl peptidase I-like"/>
    <property type="match status" value="1"/>
</dbReference>
<dbReference type="PROSITE" id="PS01334">
    <property type="entry name" value="PYRASE_CYS"/>
    <property type="match status" value="1"/>
</dbReference>
<comment type="catalytic activity">
    <reaction evidence="1 9 10">
        <text>Release of an N-terminal pyroglutamyl group from a polypeptide, the second amino acid generally not being Pro.</text>
        <dbReference type="EC" id="3.4.19.3"/>
    </reaction>
</comment>
<dbReference type="InterPro" id="IPR029762">
    <property type="entry name" value="PGP-I_bact-type"/>
</dbReference>
<dbReference type="InterPro" id="IPR016125">
    <property type="entry name" value="Peptidase_C15-like"/>
</dbReference>
<evidence type="ECO:0000313" key="12">
    <source>
        <dbReference type="Proteomes" id="UP001156102"/>
    </source>
</evidence>
<dbReference type="PANTHER" id="PTHR23402">
    <property type="entry name" value="PROTEASE FAMILY C15 PYROGLUTAMYL-PEPTIDASE I-RELATED"/>
    <property type="match status" value="1"/>
</dbReference>
<evidence type="ECO:0000256" key="5">
    <source>
        <dbReference type="ARBA" id="ARBA00022490"/>
    </source>
</evidence>
<dbReference type="InterPro" id="IPR000816">
    <property type="entry name" value="Peptidase_C15"/>
</dbReference>
<evidence type="ECO:0000256" key="2">
    <source>
        <dbReference type="ARBA" id="ARBA00002280"/>
    </source>
</evidence>
<organism evidence="11 12">
    <name type="scientific">Ectobacillus ponti</name>
    <dbReference type="NCBI Taxonomy" id="2961894"/>
    <lineage>
        <taxon>Bacteria</taxon>
        <taxon>Bacillati</taxon>
        <taxon>Bacillota</taxon>
        <taxon>Bacilli</taxon>
        <taxon>Bacillales</taxon>
        <taxon>Bacillaceae</taxon>
        <taxon>Ectobacillus</taxon>
    </lineage>
</organism>
<proteinExistence type="inferred from homology"/>
<protein>
    <recommendedName>
        <fullName evidence="9">Pyrrolidone-carboxylate peptidase</fullName>
        <ecNumber evidence="9">3.4.19.3</ecNumber>
    </recommendedName>
    <alternativeName>
        <fullName evidence="9">5-oxoprolyl-peptidase</fullName>
    </alternativeName>
    <alternativeName>
        <fullName evidence="9">Pyroglutamyl-peptidase I</fullName>
        <shortName evidence="9">PGP-I</shortName>
        <shortName evidence="9">Pyrase</shortName>
    </alternativeName>
</protein>
<keyword evidence="12" id="KW-1185">Reference proteome</keyword>
<evidence type="ECO:0000256" key="3">
    <source>
        <dbReference type="ARBA" id="ARBA00004496"/>
    </source>
</evidence>
<dbReference type="InterPro" id="IPR033694">
    <property type="entry name" value="PGPEP1_Cys_AS"/>
</dbReference>
<accession>A0AA41XBU4</accession>